<keyword evidence="3" id="KW-1185">Reference proteome</keyword>
<evidence type="ECO:0000256" key="1">
    <source>
        <dbReference type="SAM" id="Phobius"/>
    </source>
</evidence>
<dbReference type="STRING" id="1178825.SAMN05216261_2297"/>
<gene>
    <name evidence="2" type="ORF">SAMN05216261_2297</name>
</gene>
<feature type="transmembrane region" description="Helical" evidence="1">
    <location>
        <begin position="49"/>
        <end position="70"/>
    </location>
</feature>
<feature type="transmembrane region" description="Helical" evidence="1">
    <location>
        <begin position="225"/>
        <end position="245"/>
    </location>
</feature>
<feature type="transmembrane region" description="Helical" evidence="1">
    <location>
        <begin position="20"/>
        <end position="37"/>
    </location>
</feature>
<protein>
    <submittedName>
        <fullName evidence="2">Low temperature requirement protein LtrA</fullName>
    </submittedName>
</protein>
<dbReference type="RefSeq" id="WP_019387812.1">
    <property type="nucleotide sequence ID" value="NZ_ALIH01000007.1"/>
</dbReference>
<dbReference type="PANTHER" id="PTHR36840">
    <property type="entry name" value="BLL5714 PROTEIN"/>
    <property type="match status" value="1"/>
</dbReference>
<feature type="transmembrane region" description="Helical" evidence="1">
    <location>
        <begin position="199"/>
        <end position="219"/>
    </location>
</feature>
<feature type="transmembrane region" description="Helical" evidence="1">
    <location>
        <begin position="295"/>
        <end position="313"/>
    </location>
</feature>
<dbReference type="PANTHER" id="PTHR36840:SF1">
    <property type="entry name" value="BLL5714 PROTEIN"/>
    <property type="match status" value="1"/>
</dbReference>
<feature type="transmembrane region" description="Helical" evidence="1">
    <location>
        <begin position="82"/>
        <end position="100"/>
    </location>
</feature>
<feature type="transmembrane region" description="Helical" evidence="1">
    <location>
        <begin position="348"/>
        <end position="368"/>
    </location>
</feature>
<feature type="transmembrane region" description="Helical" evidence="1">
    <location>
        <begin position="165"/>
        <end position="187"/>
    </location>
</feature>
<dbReference type="Proteomes" id="UP000184396">
    <property type="component" value="Unassembled WGS sequence"/>
</dbReference>
<dbReference type="AlphaFoldDB" id="A0A1M6FBC3"/>
<keyword evidence="1" id="KW-0472">Membrane</keyword>
<feature type="transmembrane region" description="Helical" evidence="1">
    <location>
        <begin position="325"/>
        <end position="342"/>
    </location>
</feature>
<reference evidence="2 3" key="1">
    <citation type="submission" date="2016-11" db="EMBL/GenBank/DDBJ databases">
        <authorList>
            <person name="Jaros S."/>
            <person name="Januszkiewicz K."/>
            <person name="Wedrychowicz H."/>
        </authorList>
    </citation>
    <scope>NUCLEOTIDE SEQUENCE [LARGE SCALE GENOMIC DNA]</scope>
    <source>
        <strain evidence="2 3">CGMCC 1.12213</strain>
    </source>
</reference>
<feature type="transmembrane region" description="Helical" evidence="1">
    <location>
        <begin position="265"/>
        <end position="283"/>
    </location>
</feature>
<proteinExistence type="predicted"/>
<feature type="transmembrane region" description="Helical" evidence="1">
    <location>
        <begin position="137"/>
        <end position="159"/>
    </location>
</feature>
<dbReference type="InterPro" id="IPR010640">
    <property type="entry name" value="Low_temperature_requirement_A"/>
</dbReference>
<keyword evidence="1" id="KW-0812">Transmembrane</keyword>
<accession>A0A1M6FBC3</accession>
<evidence type="ECO:0000313" key="2">
    <source>
        <dbReference type="EMBL" id="SHI94967.1"/>
    </source>
</evidence>
<evidence type="ECO:0000313" key="3">
    <source>
        <dbReference type="Proteomes" id="UP000184396"/>
    </source>
</evidence>
<sequence>MKKTFKYLVQNRHATWLELFFDLVFVSSIGIVTHQLAHTHHNHIDPKQIWMFPLQFLSIWWIWTLHTLFANRFDTDSRYHRISSLAIMFLMITMTAFLGSDLFENYGLFIGFYAVIQIIIAGLYINSTKALNESKEYANKCGIIIIIGTIIIGASFLFPDPYREITLVLGIVFEMIAFVIVSKNKIVPPVHKEHLVERIGLLSIILLGESIISLTTALRDINWDVLSVIAAVTGFIMIGLIWWIYYDSFHIMERLKAMKNGFALIYSHFFLAMGFVILANVIRHAILNDLNQNDFRVLAIVGMCFFYVGKQTIYFKFLPPFRKPIVINTLICVFITVGSTILPKIEYALIGVTIGMLYYTIGNFKFTLTKDVSRFLD</sequence>
<feature type="transmembrane region" description="Helical" evidence="1">
    <location>
        <begin position="106"/>
        <end position="125"/>
    </location>
</feature>
<keyword evidence="1" id="KW-1133">Transmembrane helix</keyword>
<dbReference type="Pfam" id="PF06772">
    <property type="entry name" value="LtrA"/>
    <property type="match status" value="1"/>
</dbReference>
<name>A0A1M6FBC3_9FLAO</name>
<organism evidence="2 3">
    <name type="scientific">Algibacter luteus</name>
    <dbReference type="NCBI Taxonomy" id="1178825"/>
    <lineage>
        <taxon>Bacteria</taxon>
        <taxon>Pseudomonadati</taxon>
        <taxon>Bacteroidota</taxon>
        <taxon>Flavobacteriia</taxon>
        <taxon>Flavobacteriales</taxon>
        <taxon>Flavobacteriaceae</taxon>
        <taxon>Algibacter</taxon>
    </lineage>
</organism>
<dbReference type="eggNOG" id="COG4292">
    <property type="taxonomic scope" value="Bacteria"/>
</dbReference>
<dbReference type="EMBL" id="FQYK01000005">
    <property type="protein sequence ID" value="SHI94967.1"/>
    <property type="molecule type" value="Genomic_DNA"/>
</dbReference>